<keyword evidence="3" id="KW-1185">Reference proteome</keyword>
<proteinExistence type="predicted"/>
<dbReference type="Proteomes" id="UP001307889">
    <property type="component" value="Chromosome 1"/>
</dbReference>
<evidence type="ECO:0000313" key="3">
    <source>
        <dbReference type="Proteomes" id="UP001307889"/>
    </source>
</evidence>
<sequence length="87" mass="9453">MADTAPSLSSRSDRLRLDAPDKSDLSDTAPSGAWRLLRLQKNCPAFLTIQKPTDNSPVVIRAIGVRQRSLDQRAGVQKTSASDYVGL</sequence>
<evidence type="ECO:0000256" key="1">
    <source>
        <dbReference type="SAM" id="MobiDB-lite"/>
    </source>
</evidence>
<evidence type="ECO:0000313" key="2">
    <source>
        <dbReference type="EMBL" id="BES87996.1"/>
    </source>
</evidence>
<feature type="compositionally biased region" description="Basic and acidic residues" evidence="1">
    <location>
        <begin position="11"/>
        <end position="25"/>
    </location>
</feature>
<feature type="region of interest" description="Disordered" evidence="1">
    <location>
        <begin position="1"/>
        <end position="29"/>
    </location>
</feature>
<dbReference type="EMBL" id="AP028909">
    <property type="protein sequence ID" value="BES87996.1"/>
    <property type="molecule type" value="Genomic_DNA"/>
</dbReference>
<name>A0ABN7A6X0_9HEMI</name>
<accession>A0ABN7A6X0</accession>
<gene>
    <name evidence="2" type="ORF">NTJ_00802</name>
</gene>
<feature type="compositionally biased region" description="Low complexity" evidence="1">
    <location>
        <begin position="1"/>
        <end position="10"/>
    </location>
</feature>
<protein>
    <submittedName>
        <fullName evidence="2">Uncharacterized protein</fullName>
    </submittedName>
</protein>
<reference evidence="2 3" key="1">
    <citation type="submission" date="2023-09" db="EMBL/GenBank/DDBJ databases">
        <title>Nesidiocoris tenuis whole genome shotgun sequence.</title>
        <authorList>
            <person name="Shibata T."/>
            <person name="Shimoda M."/>
            <person name="Kobayashi T."/>
            <person name="Uehara T."/>
        </authorList>
    </citation>
    <scope>NUCLEOTIDE SEQUENCE [LARGE SCALE GENOMIC DNA]</scope>
    <source>
        <strain evidence="2 3">Japan</strain>
    </source>
</reference>
<organism evidence="2 3">
    <name type="scientific">Nesidiocoris tenuis</name>
    <dbReference type="NCBI Taxonomy" id="355587"/>
    <lineage>
        <taxon>Eukaryota</taxon>
        <taxon>Metazoa</taxon>
        <taxon>Ecdysozoa</taxon>
        <taxon>Arthropoda</taxon>
        <taxon>Hexapoda</taxon>
        <taxon>Insecta</taxon>
        <taxon>Pterygota</taxon>
        <taxon>Neoptera</taxon>
        <taxon>Paraneoptera</taxon>
        <taxon>Hemiptera</taxon>
        <taxon>Heteroptera</taxon>
        <taxon>Panheteroptera</taxon>
        <taxon>Cimicomorpha</taxon>
        <taxon>Miridae</taxon>
        <taxon>Dicyphina</taxon>
        <taxon>Nesidiocoris</taxon>
    </lineage>
</organism>